<reference evidence="9 10" key="1">
    <citation type="journal article" date="2008" name="PLoS Genet.">
        <title>Genomic islands in the pathogenic filamentous fungus Aspergillus fumigatus.</title>
        <authorList>
            <person name="Fedorova N.D."/>
            <person name="Khaldi N."/>
            <person name="Joardar V.S."/>
            <person name="Maiti R."/>
            <person name="Amedeo P."/>
            <person name="Anderson M.J."/>
            <person name="Crabtree J."/>
            <person name="Silva J.C."/>
            <person name="Badger J.H."/>
            <person name="Albarraq A."/>
            <person name="Angiuoli S."/>
            <person name="Bussey H."/>
            <person name="Bowyer P."/>
            <person name="Cotty P.J."/>
            <person name="Dyer P.S."/>
            <person name="Egan A."/>
            <person name="Galens K."/>
            <person name="Fraser-Liggett C.M."/>
            <person name="Haas B.J."/>
            <person name="Inman J.M."/>
            <person name="Kent R."/>
            <person name="Lemieux S."/>
            <person name="Malavazi I."/>
            <person name="Orvis J."/>
            <person name="Roemer T."/>
            <person name="Ronning C.M."/>
            <person name="Sundaram J.P."/>
            <person name="Sutton G."/>
            <person name="Turner G."/>
            <person name="Venter J.C."/>
            <person name="White O.R."/>
            <person name="Whitty B.R."/>
            <person name="Youngman P."/>
            <person name="Wolfe K.H."/>
            <person name="Goldman G.H."/>
            <person name="Wortman J.R."/>
            <person name="Jiang B."/>
            <person name="Denning D.W."/>
            <person name="Nierman W.C."/>
        </authorList>
    </citation>
    <scope>NUCLEOTIDE SEQUENCE [LARGE SCALE GENOMIC DNA]</scope>
    <source>
        <strain evidence="10">CBS 144.89 / FGSC A1163 / CEA10</strain>
    </source>
</reference>
<evidence type="ECO:0000256" key="4">
    <source>
        <dbReference type="ARBA" id="ARBA00023125"/>
    </source>
</evidence>
<dbReference type="InterPro" id="IPR001138">
    <property type="entry name" value="Zn2Cys6_DnaBD"/>
</dbReference>
<feature type="region of interest" description="Disordered" evidence="8">
    <location>
        <begin position="137"/>
        <end position="182"/>
    </location>
</feature>
<dbReference type="PANTHER" id="PTHR47659:SF4">
    <property type="entry name" value="ZN(II)2CYS6 TRANSCRIPTION FACTOR (EUROFUNG)"/>
    <property type="match status" value="1"/>
</dbReference>
<dbReference type="SUPFAM" id="SSF57701">
    <property type="entry name" value="Zn2/Cys6 DNA-binding domain"/>
    <property type="match status" value="1"/>
</dbReference>
<proteinExistence type="predicted"/>
<evidence type="ECO:0000313" key="10">
    <source>
        <dbReference type="Proteomes" id="UP000001699"/>
    </source>
</evidence>
<feature type="region of interest" description="Disordered" evidence="8">
    <location>
        <begin position="464"/>
        <end position="492"/>
    </location>
</feature>
<dbReference type="InterPro" id="IPR050335">
    <property type="entry name" value="ERT1_acuK_gluconeogen_tf"/>
</dbReference>
<dbReference type="InterPro" id="IPR036864">
    <property type="entry name" value="Zn2-C6_fun-type_DNA-bd_sf"/>
</dbReference>
<feature type="region of interest" description="Disordered" evidence="8">
    <location>
        <begin position="412"/>
        <end position="451"/>
    </location>
</feature>
<sequence>MQSLVLPPSALTSTQFGHPRFSSASERLALKYTLPTNARLCNSRDLPPVHPMSSSVPAEDPLETTRHVKPPPHTTGLPTVTAVPVTAPAVTPASVSETALASGSSGPAAGHTSAFQQYVARTAGEEMRPPFIFNETVPGSQAPLGTTEQREAQESSTAFPSSSRGTSPTGTTTRALLPKGTRRTKAHVASACVNCKKKHLGCDPARPCRRCVLSGKEVSQSILVHLSCSSLLRGRPPLKAEDASLRTYTTQAENAVTSGEQQPPLARRTHTHKSTGSREIRPVTDLQIPGTPHGTVGFRAAPGHPHRWSTSVFPQAVDPSISMQSNLGHRRFSSSGSIPQMTAATQSGIMPLTSGFSPVLNLGGSQMGARRAFSSYTHQGLPPTTSPPQYQQPFGVPMPPYTVSPRMVSRLPPGDTREAYPESPVRLPPIFPPAMPHSRPAPQAHRLSDPYPAVWSPRLREELMQPQPQQQTRGSSPHSLMEPTSSAAQTRHAALEHGHGEVAPHQSNSIIQGAQTLSVQSSPARPRDEQPAGGPETDEPRPAKRRKMALDDMPCAAHTICGLTISFVLDIPGFACAPATPAVAFSHLPLGFLSLVYTLYIGRCVFYDHPHLPFFPLHQGQRFITGVLSPLYSRSSHGVTPFALLCSIIHTAA</sequence>
<keyword evidence="10" id="KW-1185">Reference proteome</keyword>
<keyword evidence="1" id="KW-0479">Metal-binding</keyword>
<feature type="compositionally biased region" description="Polar residues" evidence="8">
    <location>
        <begin position="466"/>
        <end position="489"/>
    </location>
</feature>
<feature type="region of interest" description="Disordered" evidence="8">
    <location>
        <begin position="253"/>
        <end position="291"/>
    </location>
</feature>
<gene>
    <name evidence="9" type="ORF">AFUB_077130</name>
</gene>
<keyword evidence="4" id="KW-0238">DNA-binding</keyword>
<keyword evidence="3" id="KW-0805">Transcription regulation</keyword>
<evidence type="ECO:0000256" key="1">
    <source>
        <dbReference type="ARBA" id="ARBA00022723"/>
    </source>
</evidence>
<keyword evidence="5" id="KW-0804">Transcription</keyword>
<keyword evidence="6" id="KW-0539">Nucleus</keyword>
<organism evidence="9 10">
    <name type="scientific">Aspergillus fumigatus (strain CBS 144.89 / FGSC A1163 / CEA10)</name>
    <name type="common">Neosartorya fumigata</name>
    <dbReference type="NCBI Taxonomy" id="451804"/>
    <lineage>
        <taxon>Eukaryota</taxon>
        <taxon>Fungi</taxon>
        <taxon>Dikarya</taxon>
        <taxon>Ascomycota</taxon>
        <taxon>Pezizomycotina</taxon>
        <taxon>Eurotiomycetes</taxon>
        <taxon>Eurotiomycetidae</taxon>
        <taxon>Eurotiales</taxon>
        <taxon>Aspergillaceae</taxon>
        <taxon>Aspergillus</taxon>
        <taxon>Aspergillus subgen. Fumigati</taxon>
    </lineage>
</organism>
<dbReference type="Gene3D" id="4.10.240.10">
    <property type="entry name" value="Zn(2)-C6 fungal-type DNA-binding domain"/>
    <property type="match status" value="1"/>
</dbReference>
<accession>B0Y8F2</accession>
<name>B0Y8F2_ASPFC</name>
<evidence type="ECO:0000256" key="6">
    <source>
        <dbReference type="ARBA" id="ARBA00023242"/>
    </source>
</evidence>
<dbReference type="GO" id="GO:0003677">
    <property type="term" value="F:DNA binding"/>
    <property type="evidence" value="ECO:0007669"/>
    <property type="project" value="UniProtKB-KW"/>
</dbReference>
<evidence type="ECO:0000256" key="2">
    <source>
        <dbReference type="ARBA" id="ARBA00022833"/>
    </source>
</evidence>
<dbReference type="AlphaFoldDB" id="B0Y8F2"/>
<dbReference type="EMBL" id="DS499599">
    <property type="protein sequence ID" value="EDP49683.1"/>
    <property type="molecule type" value="Genomic_DNA"/>
</dbReference>
<feature type="compositionally biased region" description="Pro residues" evidence="8">
    <location>
        <begin position="426"/>
        <end position="435"/>
    </location>
</feature>
<dbReference type="SMR" id="B0Y8F2"/>
<dbReference type="HOGENOM" id="CLU_038697_0_0_1"/>
<evidence type="ECO:0000256" key="5">
    <source>
        <dbReference type="ARBA" id="ARBA00023163"/>
    </source>
</evidence>
<dbReference type="OrthoDB" id="5575144at2759"/>
<feature type="compositionally biased region" description="Polar residues" evidence="8">
    <location>
        <begin position="137"/>
        <end position="147"/>
    </location>
</feature>
<dbReference type="GO" id="GO:0008270">
    <property type="term" value="F:zinc ion binding"/>
    <property type="evidence" value="ECO:0007669"/>
    <property type="project" value="InterPro"/>
</dbReference>
<dbReference type="Proteomes" id="UP000001699">
    <property type="component" value="Unassembled WGS sequence"/>
</dbReference>
<feature type="region of interest" description="Disordered" evidence="8">
    <location>
        <begin position="516"/>
        <end position="546"/>
    </location>
</feature>
<evidence type="ECO:0000256" key="7">
    <source>
        <dbReference type="ARBA" id="ARBA00040750"/>
    </source>
</evidence>
<dbReference type="PANTHER" id="PTHR47659">
    <property type="entry name" value="ZN(II)2CYS6 TRANSCRIPTION FACTOR (EUROFUNG)-RELATED"/>
    <property type="match status" value="1"/>
</dbReference>
<protein>
    <recommendedName>
        <fullName evidence="7">Transcription activator of gluconeogenesis acuK</fullName>
    </recommendedName>
</protein>
<evidence type="ECO:0000313" key="9">
    <source>
        <dbReference type="EMBL" id="EDP49683.1"/>
    </source>
</evidence>
<keyword evidence="2" id="KW-0862">Zinc</keyword>
<dbReference type="CDD" id="cd00067">
    <property type="entry name" value="GAL4"/>
    <property type="match status" value="1"/>
</dbReference>
<evidence type="ECO:0000256" key="3">
    <source>
        <dbReference type="ARBA" id="ARBA00023015"/>
    </source>
</evidence>
<dbReference type="GO" id="GO:0000981">
    <property type="term" value="F:DNA-binding transcription factor activity, RNA polymerase II-specific"/>
    <property type="evidence" value="ECO:0007669"/>
    <property type="project" value="InterPro"/>
</dbReference>
<feature type="compositionally biased region" description="Low complexity" evidence="8">
    <location>
        <begin position="160"/>
        <end position="174"/>
    </location>
</feature>
<evidence type="ECO:0000256" key="8">
    <source>
        <dbReference type="SAM" id="MobiDB-lite"/>
    </source>
</evidence>